<accession>A0A916NB90</accession>
<protein>
    <recommendedName>
        <fullName evidence="3">DUF3291 domain-containing protein</fullName>
    </recommendedName>
</protein>
<reference evidence="1" key="1">
    <citation type="submission" date="2021-04" db="EMBL/GenBank/DDBJ databases">
        <authorList>
            <person name="Rodrigo-Torres L."/>
            <person name="Arahal R. D."/>
            <person name="Lucena T."/>
        </authorList>
    </citation>
    <scope>NUCLEOTIDE SEQUENCE</scope>
    <source>
        <strain evidence="1">AS29M-1</strain>
    </source>
</reference>
<dbReference type="Proteomes" id="UP000683507">
    <property type="component" value="Chromosome"/>
</dbReference>
<dbReference type="EMBL" id="OU015584">
    <property type="protein sequence ID" value="CAG5082489.1"/>
    <property type="molecule type" value="Genomic_DNA"/>
</dbReference>
<evidence type="ECO:0000313" key="1">
    <source>
        <dbReference type="EMBL" id="CAG5082489.1"/>
    </source>
</evidence>
<sequence>MYVTVTYLRLKSPLKLFAFLKHVYHIMAQLRESDAKKYTTKGKFMNHYTVSLWPNEKSLKKFARSGAHQKAMKDISNIASEVKVYTYKSDTLPSWTKAKRLLNDNT</sequence>
<gene>
    <name evidence="1" type="ORF">CRYO30217_01932</name>
</gene>
<organism evidence="1 2">
    <name type="scientific">Parvicella tangerina</name>
    <dbReference type="NCBI Taxonomy" id="2829795"/>
    <lineage>
        <taxon>Bacteria</taxon>
        <taxon>Pseudomonadati</taxon>
        <taxon>Bacteroidota</taxon>
        <taxon>Flavobacteriia</taxon>
        <taxon>Flavobacteriales</taxon>
        <taxon>Parvicellaceae</taxon>
        <taxon>Parvicella</taxon>
    </lineage>
</organism>
<keyword evidence="2" id="KW-1185">Reference proteome</keyword>
<name>A0A916NB90_9FLAO</name>
<dbReference type="KEGG" id="ptan:CRYO30217_01932"/>
<evidence type="ECO:0000313" key="2">
    <source>
        <dbReference type="Proteomes" id="UP000683507"/>
    </source>
</evidence>
<proteinExistence type="predicted"/>
<dbReference type="AlphaFoldDB" id="A0A916NB90"/>
<evidence type="ECO:0008006" key="3">
    <source>
        <dbReference type="Google" id="ProtNLM"/>
    </source>
</evidence>